<dbReference type="PANTHER" id="PTHR31061">
    <property type="entry name" value="LD22376P"/>
    <property type="match status" value="1"/>
</dbReference>
<evidence type="ECO:0000313" key="4">
    <source>
        <dbReference type="Proteomes" id="UP000192276"/>
    </source>
</evidence>
<dbReference type="AlphaFoldDB" id="A0A1V9FGH4"/>
<organism evidence="3 4">
    <name type="scientific">Niastella populi</name>
    <dbReference type="NCBI Taxonomy" id="550983"/>
    <lineage>
        <taxon>Bacteria</taxon>
        <taxon>Pseudomonadati</taxon>
        <taxon>Bacteroidota</taxon>
        <taxon>Chitinophagia</taxon>
        <taxon>Chitinophagales</taxon>
        <taxon>Chitinophagaceae</taxon>
        <taxon>Niastella</taxon>
    </lineage>
</organism>
<dbReference type="EMBL" id="LWBP01000194">
    <property type="protein sequence ID" value="OQP57440.1"/>
    <property type="molecule type" value="Genomic_DNA"/>
</dbReference>
<comment type="caution">
    <text evidence="3">The sequence shown here is derived from an EMBL/GenBank/DDBJ whole genome shotgun (WGS) entry which is preliminary data.</text>
</comment>
<feature type="transmembrane region" description="Helical" evidence="1">
    <location>
        <begin position="121"/>
        <end position="141"/>
    </location>
</feature>
<accession>A0A1V9FGH4</accession>
<feature type="transmembrane region" description="Helical" evidence="1">
    <location>
        <begin position="267"/>
        <end position="286"/>
    </location>
</feature>
<evidence type="ECO:0000259" key="2">
    <source>
        <dbReference type="Pfam" id="PF07786"/>
    </source>
</evidence>
<keyword evidence="4" id="KW-1185">Reference proteome</keyword>
<keyword evidence="1" id="KW-0812">Transmembrane</keyword>
<feature type="domain" description="Heparan-alpha-glucosaminide N-acetyltransferase catalytic" evidence="2">
    <location>
        <begin position="6"/>
        <end position="230"/>
    </location>
</feature>
<keyword evidence="1" id="KW-0472">Membrane</keyword>
<feature type="transmembrane region" description="Helical" evidence="1">
    <location>
        <begin position="345"/>
        <end position="366"/>
    </location>
</feature>
<dbReference type="InterPro" id="IPR012429">
    <property type="entry name" value="HGSNAT_cat"/>
</dbReference>
<feature type="transmembrane region" description="Helical" evidence="1">
    <location>
        <begin position="148"/>
        <end position="166"/>
    </location>
</feature>
<dbReference type="RefSeq" id="WP_081167752.1">
    <property type="nucleotide sequence ID" value="NZ_LWBP01000194.1"/>
</dbReference>
<evidence type="ECO:0000256" key="1">
    <source>
        <dbReference type="SAM" id="Phobius"/>
    </source>
</evidence>
<dbReference type="PANTHER" id="PTHR31061:SF24">
    <property type="entry name" value="LD22376P"/>
    <property type="match status" value="1"/>
</dbReference>
<dbReference type="OrthoDB" id="9788724at2"/>
<dbReference type="STRING" id="550983.A4R26_24800"/>
<name>A0A1V9FGH4_9BACT</name>
<feature type="transmembrane region" description="Helical" evidence="1">
    <location>
        <begin position="204"/>
        <end position="222"/>
    </location>
</feature>
<feature type="transmembrane region" description="Helical" evidence="1">
    <location>
        <begin position="50"/>
        <end position="70"/>
    </location>
</feature>
<sequence length="375" mass="43154">MLQQKRFLALDVFRGMTICFMIIVNTSPDGDHTFAPLMHARWHGFTPTDLVFPSFLFAVGNAMSFVMPKWETASTSFVLSKICKRTLLIFLLGYLMYWFPFVRPDEKTGEYFFLPFEKTRVFGVLQRIALAYCFASLMFYFLKFRATVIITAAILILYYPVLYFFGDAPDPFSLQGNAVVKLDLLLVGPNHLYHGSGVPFDPEGFLSTFPAIGNVVAGYWVGKYLQQKGGTYEALTKLMLAGFALLILAHFWNYSFPFNKRLWTSSFVLHTVGLDCLIIAAIVYIADLRQQTSWTPFFQVFGRNPLFIYLLSELLVYVWNTFRLSSGTTVFRWIYDNIFIYATPYVGSLLQAIAYMLLCWAVGYWMDKKKIYVKV</sequence>
<feature type="transmembrane region" description="Helical" evidence="1">
    <location>
        <begin position="82"/>
        <end position="101"/>
    </location>
</feature>
<feature type="transmembrane region" description="Helical" evidence="1">
    <location>
        <begin position="7"/>
        <end position="24"/>
    </location>
</feature>
<reference evidence="4" key="1">
    <citation type="submission" date="2016-04" db="EMBL/GenBank/DDBJ databases">
        <authorList>
            <person name="Chen L."/>
            <person name="Zhuang W."/>
            <person name="Wang G."/>
        </authorList>
    </citation>
    <scope>NUCLEOTIDE SEQUENCE [LARGE SCALE GENOMIC DNA]</scope>
    <source>
        <strain evidence="4">208</strain>
    </source>
</reference>
<dbReference type="Proteomes" id="UP000192276">
    <property type="component" value="Unassembled WGS sequence"/>
</dbReference>
<proteinExistence type="predicted"/>
<feature type="transmembrane region" description="Helical" evidence="1">
    <location>
        <begin position="234"/>
        <end position="255"/>
    </location>
</feature>
<feature type="transmembrane region" description="Helical" evidence="1">
    <location>
        <begin position="306"/>
        <end position="325"/>
    </location>
</feature>
<keyword evidence="1" id="KW-1133">Transmembrane helix</keyword>
<dbReference type="Pfam" id="PF07786">
    <property type="entry name" value="HGSNAT_cat"/>
    <property type="match status" value="1"/>
</dbReference>
<gene>
    <name evidence="3" type="ORF">A4R26_24800</name>
</gene>
<protein>
    <submittedName>
        <fullName evidence="3">DUF5009 domain-containing protein</fullName>
    </submittedName>
</protein>
<evidence type="ECO:0000313" key="3">
    <source>
        <dbReference type="EMBL" id="OQP57440.1"/>
    </source>
</evidence>